<dbReference type="EMBL" id="LHPJ01000005">
    <property type="protein sequence ID" value="KOO04559.1"/>
    <property type="molecule type" value="Genomic_DNA"/>
</dbReference>
<dbReference type="GO" id="GO:0016747">
    <property type="term" value="F:acyltransferase activity, transferring groups other than amino-acyl groups"/>
    <property type="evidence" value="ECO:0007669"/>
    <property type="project" value="InterPro"/>
</dbReference>
<dbReference type="Pfam" id="PF00583">
    <property type="entry name" value="Acetyltransf_1"/>
    <property type="match status" value="1"/>
</dbReference>
<organism evidence="2 3">
    <name type="scientific">Vibrio nereis</name>
    <dbReference type="NCBI Taxonomy" id="693"/>
    <lineage>
        <taxon>Bacteria</taxon>
        <taxon>Pseudomonadati</taxon>
        <taxon>Pseudomonadota</taxon>
        <taxon>Gammaproteobacteria</taxon>
        <taxon>Vibrionales</taxon>
        <taxon>Vibrionaceae</taxon>
        <taxon>Vibrio</taxon>
    </lineage>
</organism>
<dbReference type="InterPro" id="IPR000182">
    <property type="entry name" value="GNAT_dom"/>
</dbReference>
<sequence>MEIEFKPVKESEYDSLFQVVKEGLYHHIDAVFGWDDEFQHSRLRNSYQADWFYWVYCQGKKVGMLCYKPYDNAMHVHLLVIFPTMRGKSYGSRIMEKIKVDAICEQREKITLSSFIVNQQAVRFYQMLGYQITDREEDFYTFALQL</sequence>
<proteinExistence type="predicted"/>
<gene>
    <name evidence="2" type="ORF">AKJ17_06540</name>
</gene>
<dbReference type="PROSITE" id="PS51186">
    <property type="entry name" value="GNAT"/>
    <property type="match status" value="1"/>
</dbReference>
<dbReference type="STRING" id="693.AKJ17_06540"/>
<dbReference type="OrthoDB" id="5892514at2"/>
<dbReference type="InterPro" id="IPR016181">
    <property type="entry name" value="Acyl_CoA_acyltransferase"/>
</dbReference>
<dbReference type="RefSeq" id="WP_053394970.1">
    <property type="nucleotide sequence ID" value="NZ_LHPJ01000005.1"/>
</dbReference>
<evidence type="ECO:0000313" key="2">
    <source>
        <dbReference type="EMBL" id="KOO04559.1"/>
    </source>
</evidence>
<name>A0A0M0HR75_VIBNE</name>
<dbReference type="Proteomes" id="UP000037515">
    <property type="component" value="Unassembled WGS sequence"/>
</dbReference>
<protein>
    <recommendedName>
        <fullName evidence="1">N-acetyltransferase domain-containing protein</fullName>
    </recommendedName>
</protein>
<evidence type="ECO:0000313" key="3">
    <source>
        <dbReference type="Proteomes" id="UP000037515"/>
    </source>
</evidence>
<dbReference type="SUPFAM" id="SSF55729">
    <property type="entry name" value="Acyl-CoA N-acyltransferases (Nat)"/>
    <property type="match status" value="1"/>
</dbReference>
<dbReference type="PATRIC" id="fig|693.5.peg.1335"/>
<comment type="caution">
    <text evidence="2">The sequence shown here is derived from an EMBL/GenBank/DDBJ whole genome shotgun (WGS) entry which is preliminary data.</text>
</comment>
<keyword evidence="3" id="KW-1185">Reference proteome</keyword>
<dbReference type="CDD" id="cd04301">
    <property type="entry name" value="NAT_SF"/>
    <property type="match status" value="1"/>
</dbReference>
<feature type="domain" description="N-acetyltransferase" evidence="1">
    <location>
        <begin position="3"/>
        <end position="146"/>
    </location>
</feature>
<reference evidence="3" key="1">
    <citation type="submission" date="2015-08" db="EMBL/GenBank/DDBJ databases">
        <title>Vibrio galatheae sp. nov., a novel member of the Vibrionaceae family isolated from the Solomon Islands.</title>
        <authorList>
            <person name="Giubergia S."/>
            <person name="Machado H."/>
            <person name="Mateiu R.V."/>
            <person name="Gram L."/>
        </authorList>
    </citation>
    <scope>NUCLEOTIDE SEQUENCE [LARGE SCALE GENOMIC DNA]</scope>
    <source>
        <strain evidence="3">DSM 19584</strain>
    </source>
</reference>
<accession>A0A0M0HR75</accession>
<dbReference type="AlphaFoldDB" id="A0A0M0HR75"/>
<dbReference type="Gene3D" id="3.40.630.30">
    <property type="match status" value="1"/>
</dbReference>
<evidence type="ECO:0000259" key="1">
    <source>
        <dbReference type="PROSITE" id="PS51186"/>
    </source>
</evidence>